<feature type="region of interest" description="Disordered" evidence="1">
    <location>
        <begin position="360"/>
        <end position="381"/>
    </location>
</feature>
<reference evidence="2 3" key="1">
    <citation type="submission" date="2023-02" db="EMBL/GenBank/DDBJ databases">
        <title>LHISI_Scaffold_Assembly.</title>
        <authorList>
            <person name="Stuart O.P."/>
            <person name="Cleave R."/>
            <person name="Magrath M.J.L."/>
            <person name="Mikheyev A.S."/>
        </authorList>
    </citation>
    <scope>NUCLEOTIDE SEQUENCE [LARGE SCALE GENOMIC DNA]</scope>
    <source>
        <strain evidence="2">Daus_M_001</strain>
        <tissue evidence="2">Leg muscle</tissue>
    </source>
</reference>
<gene>
    <name evidence="2" type="ORF">PR048_022029</name>
</gene>
<feature type="region of interest" description="Disordered" evidence="1">
    <location>
        <begin position="142"/>
        <end position="162"/>
    </location>
</feature>
<name>A0ABQ9GZV1_9NEOP</name>
<evidence type="ECO:0000256" key="1">
    <source>
        <dbReference type="SAM" id="MobiDB-lite"/>
    </source>
</evidence>
<organism evidence="2 3">
    <name type="scientific">Dryococelus australis</name>
    <dbReference type="NCBI Taxonomy" id="614101"/>
    <lineage>
        <taxon>Eukaryota</taxon>
        <taxon>Metazoa</taxon>
        <taxon>Ecdysozoa</taxon>
        <taxon>Arthropoda</taxon>
        <taxon>Hexapoda</taxon>
        <taxon>Insecta</taxon>
        <taxon>Pterygota</taxon>
        <taxon>Neoptera</taxon>
        <taxon>Polyneoptera</taxon>
        <taxon>Phasmatodea</taxon>
        <taxon>Verophasmatodea</taxon>
        <taxon>Anareolatae</taxon>
        <taxon>Phasmatidae</taxon>
        <taxon>Eurycanthinae</taxon>
        <taxon>Dryococelus</taxon>
    </lineage>
</organism>
<sequence length="512" mass="55644">MAARVISMSEARGLRASLQSSGGAVASALASHQGDTGSILGGFSHVGIVWTMPLTGGFSRDTPVSLALIFHRRSILWSHFMSCSVMTGTYGSRLKNPQHRGHWGRCKLRRQGGLGNDWEGIGHGLCSGPAPAFAWSDFGRPKSGWPDRESSPGPPDCGSGELPLRRLARWRPPFRYECESSKAVVAVPLQHSRVGPHGRNYVCELDSSAIAFLQRRQFSSSHDARRETVTGGGTDLRGHSTQLRGVTVAERLNCSPPGLIPGRVTPVFSQVGSLRRVFSGISSFPSPFIPSLALSGDDAFDVRGSVAVIVYRFPRSQKQKELQLDRSLNKQAYVNYGTGCRSYVAALKKKRSVIAAIPQPGREKVKPQSTSDDFTRGTPRRGHSCTTAAACWALEMDEVGRRLHPGCVLRRATVAERLVCSPPTKAIRAQFPAGSLRIFACGNRARRSRWSAGFLGDLQFPPPFHSGAAQYPLKSPSSACKTSMLRAVQVSSLTCDTRHIQRSLRISLKSNL</sequence>
<dbReference type="Proteomes" id="UP001159363">
    <property type="component" value="Chromosome 7"/>
</dbReference>
<dbReference type="EMBL" id="JARBHB010000008">
    <property type="protein sequence ID" value="KAJ8877574.1"/>
    <property type="molecule type" value="Genomic_DNA"/>
</dbReference>
<protein>
    <submittedName>
        <fullName evidence="2">Uncharacterized protein</fullName>
    </submittedName>
</protein>
<evidence type="ECO:0000313" key="2">
    <source>
        <dbReference type="EMBL" id="KAJ8877574.1"/>
    </source>
</evidence>
<proteinExistence type="predicted"/>
<accession>A0ABQ9GZV1</accession>
<comment type="caution">
    <text evidence="2">The sequence shown here is derived from an EMBL/GenBank/DDBJ whole genome shotgun (WGS) entry which is preliminary data.</text>
</comment>
<keyword evidence="3" id="KW-1185">Reference proteome</keyword>
<evidence type="ECO:0000313" key="3">
    <source>
        <dbReference type="Proteomes" id="UP001159363"/>
    </source>
</evidence>